<gene>
    <name evidence="4" type="ORF">Salmuc_04534</name>
</gene>
<evidence type="ECO:0000256" key="1">
    <source>
        <dbReference type="SAM" id="Coils"/>
    </source>
</evidence>
<sequence length="336" mass="32884">MSQKPILFGVGGLVVGSVFGFLLGGQASEGRVGAALERALAPSQEAEAEAASAQQEAMTAQQETLAAMQERLAALEEAMPEGGASAEDVQSAVSEQLAGFEESLSARLAELSEATQSQAENLRGSLDELASGLEQSARVAAAAVASNGGGGGGGATEGMEVTEPLTVGQTALFAEGGVRAFVSRINAQAGSVRLSINGETTEIGVGGAAPVSIEAGDCSVAVMGLESEGVTLGSDCSDAQPSGAMEGDAEAAGSAPPAPEEGFGVGEVAQLADGALRVFVSGMAQDGTAARIAVNGVTTQVVGSGESVEVQSGEQSCTVTVTGVGDGMVGLEGACG</sequence>
<proteinExistence type="predicted"/>
<comment type="caution">
    <text evidence="4">The sequence shown here is derived from an EMBL/GenBank/DDBJ whole genome shotgun (WGS) entry which is preliminary data.</text>
</comment>
<dbReference type="eggNOG" id="ENOG502ZCA2">
    <property type="taxonomic scope" value="Bacteria"/>
</dbReference>
<feature type="coiled-coil region" evidence="1">
    <location>
        <begin position="43"/>
        <end position="78"/>
    </location>
</feature>
<evidence type="ECO:0000256" key="3">
    <source>
        <dbReference type="SAM" id="Phobius"/>
    </source>
</evidence>
<keyword evidence="1" id="KW-0175">Coiled coil</keyword>
<organism evidence="4 5">
    <name type="scientific">Salipiger mucosus DSM 16094</name>
    <dbReference type="NCBI Taxonomy" id="1123237"/>
    <lineage>
        <taxon>Bacteria</taxon>
        <taxon>Pseudomonadati</taxon>
        <taxon>Pseudomonadota</taxon>
        <taxon>Alphaproteobacteria</taxon>
        <taxon>Rhodobacterales</taxon>
        <taxon>Roseobacteraceae</taxon>
        <taxon>Salipiger</taxon>
    </lineage>
</organism>
<reference evidence="5" key="1">
    <citation type="journal article" date="2014" name="Stand. Genomic Sci.">
        <title>Genome sequence of the exopolysaccharide-producing Salipiger mucosus type strain (DSM 16094(T)), a moderately halophilic member of the Roseobacter clade.</title>
        <authorList>
            <person name="Riedel T."/>
            <person name="Spring S."/>
            <person name="Fiebig A."/>
            <person name="Petersen J."/>
            <person name="Kyrpides N.C."/>
            <person name="Goker M."/>
            <person name="Klenk H.P."/>
        </authorList>
    </citation>
    <scope>NUCLEOTIDE SEQUENCE [LARGE SCALE GENOMIC DNA]</scope>
    <source>
        <strain evidence="5">DSM 16094</strain>
    </source>
</reference>
<evidence type="ECO:0000313" key="4">
    <source>
        <dbReference type="EMBL" id="EPX76233.1"/>
    </source>
</evidence>
<feature type="region of interest" description="Disordered" evidence="2">
    <location>
        <begin position="235"/>
        <end position="258"/>
    </location>
</feature>
<accession>S9Q9D7</accession>
<protein>
    <submittedName>
        <fullName evidence="4">Uncharacterized protein</fullName>
    </submittedName>
</protein>
<name>S9Q9D7_9RHOB</name>
<feature type="transmembrane region" description="Helical" evidence="3">
    <location>
        <begin position="6"/>
        <end position="24"/>
    </location>
</feature>
<dbReference type="Proteomes" id="UP000015347">
    <property type="component" value="Unassembled WGS sequence"/>
</dbReference>
<dbReference type="AlphaFoldDB" id="S9Q9D7"/>
<keyword evidence="3" id="KW-0812">Transmembrane</keyword>
<keyword evidence="3" id="KW-0472">Membrane</keyword>
<dbReference type="HOGENOM" id="CLU_841576_0_0_5"/>
<dbReference type="RefSeq" id="WP_020043098.1">
    <property type="nucleotide sequence ID" value="NZ_KE557284.1"/>
</dbReference>
<dbReference type="EMBL" id="APVH01000058">
    <property type="protein sequence ID" value="EPX76233.1"/>
    <property type="molecule type" value="Genomic_DNA"/>
</dbReference>
<keyword evidence="3" id="KW-1133">Transmembrane helix</keyword>
<evidence type="ECO:0000256" key="2">
    <source>
        <dbReference type="SAM" id="MobiDB-lite"/>
    </source>
</evidence>
<keyword evidence="5" id="KW-1185">Reference proteome</keyword>
<evidence type="ECO:0000313" key="5">
    <source>
        <dbReference type="Proteomes" id="UP000015347"/>
    </source>
</evidence>